<dbReference type="Gene3D" id="3.40.30.10">
    <property type="entry name" value="Glutaredoxin"/>
    <property type="match status" value="1"/>
</dbReference>
<evidence type="ECO:0000313" key="3">
    <source>
        <dbReference type="Proteomes" id="UP000317316"/>
    </source>
</evidence>
<comment type="similarity">
    <text evidence="1">Belongs to the ArsC family.</text>
</comment>
<comment type="caution">
    <text evidence="2">The sequence shown here is derived from an EMBL/GenBank/DDBJ whole genome shotgun (WGS) entry which is preliminary data.</text>
</comment>
<dbReference type="NCBIfam" id="TIGR01617">
    <property type="entry name" value="arsC_related"/>
    <property type="match status" value="1"/>
</dbReference>
<dbReference type="EMBL" id="VDGH01000010">
    <property type="protein sequence ID" value="TQR10784.1"/>
    <property type="molecule type" value="Genomic_DNA"/>
</dbReference>
<dbReference type="InterPro" id="IPR006504">
    <property type="entry name" value="Tscrpt_reg_Spx/MgsR"/>
</dbReference>
<dbReference type="InterPro" id="IPR036249">
    <property type="entry name" value="Thioredoxin-like_sf"/>
</dbReference>
<dbReference type="AlphaFoldDB" id="A0A544T021"/>
<protein>
    <submittedName>
        <fullName evidence="2">Arsenate reductase family protein</fullName>
    </submittedName>
</protein>
<reference evidence="2 3" key="1">
    <citation type="submission" date="2019-05" db="EMBL/GenBank/DDBJ databases">
        <title>Psychrobacillus vulpis sp. nov., a new species isolated from feces of a red fox that inhabits in The Tablas de Daimiel Natural Park, Albacete, Spain.</title>
        <authorList>
            <person name="Rodriguez M."/>
            <person name="Reina J.C."/>
            <person name="Bejar V."/>
            <person name="Llamas I."/>
        </authorList>
    </citation>
    <scope>NUCLEOTIDE SEQUENCE [LARGE SCALE GENOMIC DNA]</scope>
    <source>
        <strain evidence="2 3">NEAU-3TGS17</strain>
    </source>
</reference>
<name>A0A544T021_9BACI</name>
<keyword evidence="3" id="KW-1185">Reference proteome</keyword>
<organism evidence="2 3">
    <name type="scientific">Psychrobacillus lasiicapitis</name>
    <dbReference type="NCBI Taxonomy" id="1636719"/>
    <lineage>
        <taxon>Bacteria</taxon>
        <taxon>Bacillati</taxon>
        <taxon>Bacillota</taxon>
        <taxon>Bacilli</taxon>
        <taxon>Bacillales</taxon>
        <taxon>Bacillaceae</taxon>
        <taxon>Psychrobacillus</taxon>
    </lineage>
</organism>
<dbReference type="CDD" id="cd03036">
    <property type="entry name" value="ArsC_like"/>
    <property type="match status" value="1"/>
</dbReference>
<gene>
    <name evidence="2" type="ORF">FG382_17145</name>
</gene>
<dbReference type="SUPFAM" id="SSF52833">
    <property type="entry name" value="Thioredoxin-like"/>
    <property type="match status" value="1"/>
</dbReference>
<dbReference type="RefSeq" id="WP_142540106.1">
    <property type="nucleotide sequence ID" value="NZ_BMIE01000008.1"/>
</dbReference>
<dbReference type="PROSITE" id="PS51353">
    <property type="entry name" value="ARSC"/>
    <property type="match status" value="1"/>
</dbReference>
<dbReference type="Proteomes" id="UP000317316">
    <property type="component" value="Unassembled WGS sequence"/>
</dbReference>
<dbReference type="PANTHER" id="PTHR30041:SF8">
    <property type="entry name" value="PROTEIN YFFB"/>
    <property type="match status" value="1"/>
</dbReference>
<dbReference type="OrthoDB" id="9794155at2"/>
<dbReference type="InterPro" id="IPR006660">
    <property type="entry name" value="Arsenate_reductase-like"/>
</dbReference>
<dbReference type="PANTHER" id="PTHR30041">
    <property type="entry name" value="ARSENATE REDUCTASE"/>
    <property type="match status" value="1"/>
</dbReference>
<evidence type="ECO:0000256" key="1">
    <source>
        <dbReference type="PROSITE-ProRule" id="PRU01282"/>
    </source>
</evidence>
<dbReference type="Pfam" id="PF03960">
    <property type="entry name" value="ArsC"/>
    <property type="match status" value="1"/>
</dbReference>
<evidence type="ECO:0000313" key="2">
    <source>
        <dbReference type="EMBL" id="TQR10784.1"/>
    </source>
</evidence>
<sequence length="120" mass="14099">MTIQFFGYPKCSSCNKASKWLKDNDIDFTYHHIVEEPPTKELVKEIIEKTDIELKKLFNTSGTKYRELQLKEKLPKMTEAEQIETLVSDGMLVKRPLVFDGKHLTLGFKEEEFEQIWSNN</sequence>
<proteinExistence type="inferred from homology"/>
<accession>A0A544T021</accession>